<sequence>MIAIVNYRAGNLTSVQRALSYLGYESKITSNPSEILKAKRVIFPGVGAAGTAMEDLKKTGMGEALKEIYLRKIPLLGICLGTQVIFEYSEEDNTPCLGILSGTVKAFPYPLKDPEEGEILKVPHMGWNYVEFIKPHPVFVNIPPGAEFYFVHSYYPSPQCPEDIFGITDYGIKFSSVVASKSLVAVQFHPEKSGGPGLKILDNFCRWRPNDVE</sequence>
<dbReference type="EMBL" id="CP013015">
    <property type="protein sequence ID" value="AMM41205.1"/>
    <property type="molecule type" value="Genomic_DNA"/>
</dbReference>
<dbReference type="GO" id="GO:0005737">
    <property type="term" value="C:cytoplasm"/>
    <property type="evidence" value="ECO:0007669"/>
    <property type="project" value="UniProtKB-SubCell"/>
</dbReference>
<comment type="catalytic activity">
    <reaction evidence="8 10">
        <text>5-[(5-phospho-1-deoxy-D-ribulos-1-ylimino)methylamino]-1-(5-phospho-beta-D-ribosyl)imidazole-4-carboxamide + L-glutamine = D-erythro-1-(imidazol-4-yl)glycerol 3-phosphate + 5-amino-1-(5-phospho-beta-D-ribosyl)imidazole-4-carboxamide + L-glutamate + H(+)</text>
        <dbReference type="Rhea" id="RHEA:24793"/>
        <dbReference type="ChEBI" id="CHEBI:15378"/>
        <dbReference type="ChEBI" id="CHEBI:29985"/>
        <dbReference type="ChEBI" id="CHEBI:58278"/>
        <dbReference type="ChEBI" id="CHEBI:58359"/>
        <dbReference type="ChEBI" id="CHEBI:58475"/>
        <dbReference type="ChEBI" id="CHEBI:58525"/>
        <dbReference type="EC" id="4.3.2.10"/>
    </reaction>
</comment>
<keyword evidence="4 10" id="KW-0378">Hydrolase</keyword>
<comment type="subunit">
    <text evidence="2 10">Heterodimer of HisH and HisF.</text>
</comment>
<dbReference type="InterPro" id="IPR010139">
    <property type="entry name" value="Imidazole-glycPsynth_HisH"/>
</dbReference>
<dbReference type="NCBIfam" id="TIGR01855">
    <property type="entry name" value="IMP_synth_hisH"/>
    <property type="match status" value="1"/>
</dbReference>
<comment type="subcellular location">
    <subcellularLocation>
        <location evidence="10">Cytoplasm</location>
    </subcellularLocation>
</comment>
<proteinExistence type="inferred from homology"/>
<evidence type="ECO:0000256" key="8">
    <source>
        <dbReference type="ARBA" id="ARBA00047838"/>
    </source>
</evidence>
<dbReference type="GO" id="GO:0000107">
    <property type="term" value="F:imidazoleglycerol-phosphate synthase activity"/>
    <property type="evidence" value="ECO:0007669"/>
    <property type="project" value="UniProtKB-UniRule"/>
</dbReference>
<gene>
    <name evidence="10" type="primary">hisH</name>
    <name evidence="12" type="ORF">HS1_001403</name>
</gene>
<dbReference type="InterPro" id="IPR029062">
    <property type="entry name" value="Class_I_gatase-like"/>
</dbReference>
<dbReference type="RefSeq" id="WP_066062862.1">
    <property type="nucleotide sequence ID" value="NZ_CP013015.1"/>
</dbReference>
<evidence type="ECO:0000256" key="10">
    <source>
        <dbReference type="HAMAP-Rule" id="MF_00278"/>
    </source>
</evidence>
<comment type="function">
    <text evidence="10">IGPS catalyzes the conversion of PRFAR and glutamine to IGP, AICAR and glutamate. The HisH subunit catalyzes the hydrolysis of glutamine to glutamate and ammonia as part of the synthesis of IGP and AICAR. The resulting ammonia molecule is channeled to the active site of HisF.</text>
</comment>
<dbReference type="EC" id="3.5.1.2" evidence="10"/>
<keyword evidence="7 10" id="KW-0456">Lyase</keyword>
<dbReference type="Pfam" id="PF00117">
    <property type="entry name" value="GATase"/>
    <property type="match status" value="1"/>
</dbReference>
<keyword evidence="3 10" id="KW-0028">Amino-acid biosynthesis</keyword>
<feature type="active site" description="Nucleophile" evidence="10">
    <location>
        <position position="79"/>
    </location>
</feature>
<dbReference type="HAMAP" id="MF_00278">
    <property type="entry name" value="HisH"/>
    <property type="match status" value="1"/>
</dbReference>
<dbReference type="PANTHER" id="PTHR42701:SF1">
    <property type="entry name" value="IMIDAZOLE GLYCEROL PHOSPHATE SYNTHASE SUBUNIT HISH"/>
    <property type="match status" value="1"/>
</dbReference>
<protein>
    <recommendedName>
        <fullName evidence="10">Imidazole glycerol phosphate synthase subunit HisH</fullName>
        <ecNumber evidence="10">4.3.2.10</ecNumber>
    </recommendedName>
    <alternativeName>
        <fullName evidence="10">IGP synthase glutaminase subunit</fullName>
        <ecNumber evidence="10">3.5.1.2</ecNumber>
    </alternativeName>
    <alternativeName>
        <fullName evidence="10">IGP synthase subunit HisH</fullName>
    </alternativeName>
    <alternativeName>
        <fullName evidence="10">ImGP synthase subunit HisH</fullName>
        <shortName evidence="10">IGPS subunit HisH</shortName>
    </alternativeName>
</protein>
<evidence type="ECO:0000256" key="1">
    <source>
        <dbReference type="ARBA" id="ARBA00005091"/>
    </source>
</evidence>
<evidence type="ECO:0000256" key="5">
    <source>
        <dbReference type="ARBA" id="ARBA00022962"/>
    </source>
</evidence>
<dbReference type="Proteomes" id="UP000070560">
    <property type="component" value="Chromosome"/>
</dbReference>
<comment type="pathway">
    <text evidence="1 10">Amino-acid biosynthesis; L-histidine biosynthesis; L-histidine from 5-phospho-alpha-D-ribose 1-diphosphate: step 5/9.</text>
</comment>
<evidence type="ECO:0000256" key="3">
    <source>
        <dbReference type="ARBA" id="ARBA00022605"/>
    </source>
</evidence>
<feature type="active site" evidence="10">
    <location>
        <position position="189"/>
    </location>
</feature>
<reference evidence="12 13" key="1">
    <citation type="submission" date="2015-10" db="EMBL/GenBank/DDBJ databases">
        <title>Candidatus Desulfofervidus auxilii, a hydrogenotrophic sulfate-reducing bacterium involved in the thermophilic anaerobic oxidation of methane.</title>
        <authorList>
            <person name="Krukenberg V."/>
            <person name="Richter M."/>
            <person name="Wegener G."/>
        </authorList>
    </citation>
    <scope>NUCLEOTIDE SEQUENCE [LARGE SCALE GENOMIC DNA]</scope>
    <source>
        <strain evidence="12 13">HS1</strain>
    </source>
</reference>
<evidence type="ECO:0000256" key="4">
    <source>
        <dbReference type="ARBA" id="ARBA00022801"/>
    </source>
</evidence>
<dbReference type="GO" id="GO:0004359">
    <property type="term" value="F:glutaminase activity"/>
    <property type="evidence" value="ECO:0007669"/>
    <property type="project" value="UniProtKB-EC"/>
</dbReference>
<dbReference type="KEGG" id="daw:HS1_001403"/>
<keyword evidence="6 10" id="KW-0368">Histidine biosynthesis</keyword>
<dbReference type="InterPro" id="IPR017926">
    <property type="entry name" value="GATASE"/>
</dbReference>
<dbReference type="GO" id="GO:0000105">
    <property type="term" value="P:L-histidine biosynthetic process"/>
    <property type="evidence" value="ECO:0007669"/>
    <property type="project" value="UniProtKB-UniRule"/>
</dbReference>
<evidence type="ECO:0000256" key="9">
    <source>
        <dbReference type="ARBA" id="ARBA00049534"/>
    </source>
</evidence>
<evidence type="ECO:0000313" key="13">
    <source>
        <dbReference type="Proteomes" id="UP000070560"/>
    </source>
</evidence>
<dbReference type="GO" id="GO:0016829">
    <property type="term" value="F:lyase activity"/>
    <property type="evidence" value="ECO:0007669"/>
    <property type="project" value="UniProtKB-KW"/>
</dbReference>
<organism evidence="12 13">
    <name type="scientific">Desulfofervidus auxilii</name>
    <dbReference type="NCBI Taxonomy" id="1621989"/>
    <lineage>
        <taxon>Bacteria</taxon>
        <taxon>Pseudomonadati</taxon>
        <taxon>Thermodesulfobacteriota</taxon>
        <taxon>Candidatus Desulfofervidia</taxon>
        <taxon>Candidatus Desulfofervidales</taxon>
        <taxon>Candidatus Desulfofervidaceae</taxon>
        <taxon>Candidatus Desulfofervidus</taxon>
    </lineage>
</organism>
<accession>A0A7V1P3V1</accession>
<dbReference type="SUPFAM" id="SSF52317">
    <property type="entry name" value="Class I glutamine amidotransferase-like"/>
    <property type="match status" value="1"/>
</dbReference>
<dbReference type="UniPathway" id="UPA00031">
    <property type="reaction ID" value="UER00010"/>
</dbReference>
<dbReference type="PANTHER" id="PTHR42701">
    <property type="entry name" value="IMIDAZOLE GLYCEROL PHOSPHATE SYNTHASE SUBUNIT HISH"/>
    <property type="match status" value="1"/>
</dbReference>
<evidence type="ECO:0000259" key="11">
    <source>
        <dbReference type="Pfam" id="PF00117"/>
    </source>
</evidence>
<evidence type="ECO:0000313" key="12">
    <source>
        <dbReference type="EMBL" id="AMM41205.1"/>
    </source>
</evidence>
<evidence type="ECO:0000256" key="6">
    <source>
        <dbReference type="ARBA" id="ARBA00023102"/>
    </source>
</evidence>
<comment type="catalytic activity">
    <reaction evidence="9 10">
        <text>L-glutamine + H2O = L-glutamate + NH4(+)</text>
        <dbReference type="Rhea" id="RHEA:15889"/>
        <dbReference type="ChEBI" id="CHEBI:15377"/>
        <dbReference type="ChEBI" id="CHEBI:28938"/>
        <dbReference type="ChEBI" id="CHEBI:29985"/>
        <dbReference type="ChEBI" id="CHEBI:58359"/>
        <dbReference type="EC" id="3.5.1.2"/>
    </reaction>
</comment>
<dbReference type="PROSITE" id="PS51273">
    <property type="entry name" value="GATASE_TYPE_1"/>
    <property type="match status" value="1"/>
</dbReference>
<evidence type="ECO:0000256" key="2">
    <source>
        <dbReference type="ARBA" id="ARBA00011152"/>
    </source>
</evidence>
<dbReference type="OrthoDB" id="9807749at2"/>
<dbReference type="Gene3D" id="3.40.50.880">
    <property type="match status" value="1"/>
</dbReference>
<keyword evidence="10" id="KW-0963">Cytoplasm</keyword>
<name>A0A7V1P3V1_DESA2</name>
<feature type="active site" evidence="10">
    <location>
        <position position="191"/>
    </location>
</feature>
<dbReference type="CDD" id="cd01748">
    <property type="entry name" value="GATase1_IGP_Synthase"/>
    <property type="match status" value="1"/>
</dbReference>
<dbReference type="EC" id="4.3.2.10" evidence="10"/>
<feature type="domain" description="Glutamine amidotransferase" evidence="11">
    <location>
        <begin position="4"/>
        <end position="205"/>
    </location>
</feature>
<dbReference type="AlphaFoldDB" id="A0A7V1P3V1"/>
<keyword evidence="13" id="KW-1185">Reference proteome</keyword>
<evidence type="ECO:0000256" key="7">
    <source>
        <dbReference type="ARBA" id="ARBA00023239"/>
    </source>
</evidence>
<dbReference type="PIRSF" id="PIRSF000495">
    <property type="entry name" value="Amidotransf_hisH"/>
    <property type="match status" value="1"/>
</dbReference>
<keyword evidence="5 10" id="KW-0315">Glutamine amidotransferase</keyword>